<comment type="caution">
    <text evidence="1">The sequence shown here is derived from an EMBL/GenBank/DDBJ whole genome shotgun (WGS) entry which is preliminary data.</text>
</comment>
<keyword evidence="2" id="KW-1185">Reference proteome</keyword>
<dbReference type="Proteomes" id="UP000828941">
    <property type="component" value="Chromosome 6"/>
</dbReference>
<evidence type="ECO:0000313" key="1">
    <source>
        <dbReference type="EMBL" id="KAI4335479.1"/>
    </source>
</evidence>
<proteinExistence type="predicted"/>
<dbReference type="EMBL" id="CM039431">
    <property type="protein sequence ID" value="KAI4335479.1"/>
    <property type="molecule type" value="Genomic_DNA"/>
</dbReference>
<organism evidence="1 2">
    <name type="scientific">Bauhinia variegata</name>
    <name type="common">Purple orchid tree</name>
    <name type="synonym">Phanera variegata</name>
    <dbReference type="NCBI Taxonomy" id="167791"/>
    <lineage>
        <taxon>Eukaryota</taxon>
        <taxon>Viridiplantae</taxon>
        <taxon>Streptophyta</taxon>
        <taxon>Embryophyta</taxon>
        <taxon>Tracheophyta</taxon>
        <taxon>Spermatophyta</taxon>
        <taxon>Magnoliopsida</taxon>
        <taxon>eudicotyledons</taxon>
        <taxon>Gunneridae</taxon>
        <taxon>Pentapetalae</taxon>
        <taxon>rosids</taxon>
        <taxon>fabids</taxon>
        <taxon>Fabales</taxon>
        <taxon>Fabaceae</taxon>
        <taxon>Cercidoideae</taxon>
        <taxon>Cercideae</taxon>
        <taxon>Bauhiniinae</taxon>
        <taxon>Bauhinia</taxon>
    </lineage>
</organism>
<accession>A0ACB9NIC1</accession>
<reference evidence="1 2" key="1">
    <citation type="journal article" date="2022" name="DNA Res.">
        <title>Chromosomal-level genome assembly of the orchid tree Bauhinia variegata (Leguminosae; Cercidoideae) supports the allotetraploid origin hypothesis of Bauhinia.</title>
        <authorList>
            <person name="Zhong Y."/>
            <person name="Chen Y."/>
            <person name="Zheng D."/>
            <person name="Pang J."/>
            <person name="Liu Y."/>
            <person name="Luo S."/>
            <person name="Meng S."/>
            <person name="Qian L."/>
            <person name="Wei D."/>
            <person name="Dai S."/>
            <person name="Zhou R."/>
        </authorList>
    </citation>
    <scope>NUCLEOTIDE SEQUENCE [LARGE SCALE GENOMIC DNA]</scope>
    <source>
        <strain evidence="1">BV-YZ2020</strain>
    </source>
</reference>
<evidence type="ECO:0000313" key="2">
    <source>
        <dbReference type="Proteomes" id="UP000828941"/>
    </source>
</evidence>
<gene>
    <name evidence="1" type="ORF">L6164_014121</name>
</gene>
<name>A0ACB9NIC1_BAUVA</name>
<protein>
    <submittedName>
        <fullName evidence="1">Uncharacterized protein</fullName>
    </submittedName>
</protein>
<sequence>MALLSSLSHSPTTFHHPNSSSSAYYASKCRLSFPFFNPRIKSCASAISGRVIHRPLSSSNICTQESAKVDSPLLSITESFYEDELWAAACLRVRSFHDFAPDTFGIQDHMRYLAEREFEALKERVSGKSAGLKRVSCINASLPLSHISSHSEDLCTACKFSFNGEDRVVVGTLDLNQCLSLPDEIAGKKPERIGADITRAYLSNVCVAKERHRNGLGYALIAKSKIVAREWGMTDLYVHVAIDNEPARKLYIKSGFLYESDEPAWQARFLDRPRRLLLWTDLTTT</sequence>